<dbReference type="AlphaFoldDB" id="L0KAS6"/>
<accession>L0KAS6</accession>
<dbReference type="HOGENOM" id="CLU_3234349_0_0_9"/>
<sequence>MTVEEYDFADLTAEQVKMIKETEARINKNRKNDEIMLWALTGE</sequence>
<gene>
    <name evidence="1" type="ordered locus">Halha_1708</name>
</gene>
<name>L0KAS6_HALHC</name>
<dbReference type="Proteomes" id="UP000010880">
    <property type="component" value="Chromosome"/>
</dbReference>
<dbReference type="EMBL" id="CP003359">
    <property type="protein sequence ID" value="AGB41645.1"/>
    <property type="molecule type" value="Genomic_DNA"/>
</dbReference>
<protein>
    <submittedName>
        <fullName evidence="1">Uncharacterized protein</fullName>
    </submittedName>
</protein>
<dbReference type="RefSeq" id="WP_015327361.1">
    <property type="nucleotide sequence ID" value="NC_019978.1"/>
</dbReference>
<reference evidence="2" key="1">
    <citation type="submission" date="2012-02" db="EMBL/GenBank/DDBJ databases">
        <title>The complete genome of Halobacteroides halobius DSM 5150.</title>
        <authorList>
            <person name="Lucas S."/>
            <person name="Copeland A."/>
            <person name="Lapidus A."/>
            <person name="Glavina del Rio T."/>
            <person name="Dalin E."/>
            <person name="Tice H."/>
            <person name="Bruce D."/>
            <person name="Goodwin L."/>
            <person name="Pitluck S."/>
            <person name="Peters L."/>
            <person name="Mikhailova N."/>
            <person name="Gu W."/>
            <person name="Kyrpides N."/>
            <person name="Mavromatis K."/>
            <person name="Ivanova N."/>
            <person name="Brettin T."/>
            <person name="Detter J.C."/>
            <person name="Han C."/>
            <person name="Larimer F."/>
            <person name="Land M."/>
            <person name="Hauser L."/>
            <person name="Markowitz V."/>
            <person name="Cheng J.-F."/>
            <person name="Hugenholtz P."/>
            <person name="Woyke T."/>
            <person name="Wu D."/>
            <person name="Tindall B."/>
            <person name="Pomrenke H."/>
            <person name="Brambilla E."/>
            <person name="Klenk H.-P."/>
            <person name="Eisen J.A."/>
        </authorList>
    </citation>
    <scope>NUCLEOTIDE SEQUENCE [LARGE SCALE GENOMIC DNA]</scope>
    <source>
        <strain evidence="2">ATCC 35273 / DSM 5150 / MD-1</strain>
    </source>
</reference>
<evidence type="ECO:0000313" key="1">
    <source>
        <dbReference type="EMBL" id="AGB41645.1"/>
    </source>
</evidence>
<proteinExistence type="predicted"/>
<organism evidence="1 2">
    <name type="scientific">Halobacteroides halobius (strain ATCC 35273 / DSM 5150 / MD-1)</name>
    <dbReference type="NCBI Taxonomy" id="748449"/>
    <lineage>
        <taxon>Bacteria</taxon>
        <taxon>Bacillati</taxon>
        <taxon>Bacillota</taxon>
        <taxon>Clostridia</taxon>
        <taxon>Halanaerobiales</taxon>
        <taxon>Halobacteroidaceae</taxon>
        <taxon>Halobacteroides</taxon>
    </lineage>
</organism>
<dbReference type="KEGG" id="hhl:Halha_1708"/>
<evidence type="ECO:0000313" key="2">
    <source>
        <dbReference type="Proteomes" id="UP000010880"/>
    </source>
</evidence>
<keyword evidence="2" id="KW-1185">Reference proteome</keyword>